<dbReference type="Gene3D" id="3.40.190.10">
    <property type="entry name" value="Periplasmic binding protein-like II"/>
    <property type="match status" value="2"/>
</dbReference>
<dbReference type="Proteomes" id="UP000249165">
    <property type="component" value="Unassembled WGS sequence"/>
</dbReference>
<evidence type="ECO:0000313" key="2">
    <source>
        <dbReference type="Proteomes" id="UP000249165"/>
    </source>
</evidence>
<dbReference type="SUPFAM" id="SSF53850">
    <property type="entry name" value="Periplasmic binding protein-like II"/>
    <property type="match status" value="1"/>
</dbReference>
<reference evidence="1 2" key="1">
    <citation type="submission" date="2018-06" db="EMBL/GenBank/DDBJ databases">
        <title>Genomic Encyclopedia of Archaeal and Bacterial Type Strains, Phase II (KMG-II): from individual species to whole genera.</title>
        <authorList>
            <person name="Goeker M."/>
        </authorList>
    </citation>
    <scope>NUCLEOTIDE SEQUENCE [LARGE SCALE GENOMIC DNA]</scope>
    <source>
        <strain evidence="1 2">DSM 22011</strain>
    </source>
</reference>
<dbReference type="NCBIfam" id="TIGR02122">
    <property type="entry name" value="TRAP_TAXI"/>
    <property type="match status" value="1"/>
</dbReference>
<accession>A0A327YC01</accession>
<dbReference type="PANTHER" id="PTHR42941:SF1">
    <property type="entry name" value="SLL1037 PROTEIN"/>
    <property type="match status" value="1"/>
</dbReference>
<sequence>MAGAISNAARGEGQNIIVQPFGGNAITMEALDSGIAEFTLNDANDVYTAVTGTGDYTREMPKLRIVAQINTFPVGLFVRDDSDIKSLEDLRGKRFPVGWNAFPLSIPLTQAIIATAGLSLDDVTPVLVPELIRGADEFIAGRVDTAFFAVGAPKVAEANAALGGIRYLGIDANEETLAVVRKYRPYYYFTEVSPSPVRVGITEPIQMIAWDNVLVAGEHVSDESVTAMLTTIFDRKEDIVASYPPLASISLETAYREYSGLEYHPAAVAFFESRGVEQVPQK</sequence>
<dbReference type="InterPro" id="IPR011852">
    <property type="entry name" value="TRAP_TAXI"/>
</dbReference>
<name>A0A327YC01_9RHOB</name>
<gene>
    <name evidence="1" type="ORF">ATI53_10128</name>
</gene>
<dbReference type="EMBL" id="QLMG01000012">
    <property type="protein sequence ID" value="RAK18503.1"/>
    <property type="molecule type" value="Genomic_DNA"/>
</dbReference>
<dbReference type="PANTHER" id="PTHR42941">
    <property type="entry name" value="SLL1037 PROTEIN"/>
    <property type="match status" value="1"/>
</dbReference>
<proteinExistence type="predicted"/>
<protein>
    <recommendedName>
        <fullName evidence="3">TRAP transporter TAXI family solute receptor</fullName>
    </recommendedName>
</protein>
<dbReference type="AlphaFoldDB" id="A0A327YC01"/>
<dbReference type="Pfam" id="PF16868">
    <property type="entry name" value="NMT1_3"/>
    <property type="match status" value="1"/>
</dbReference>
<evidence type="ECO:0008006" key="3">
    <source>
        <dbReference type="Google" id="ProtNLM"/>
    </source>
</evidence>
<evidence type="ECO:0000313" key="1">
    <source>
        <dbReference type="EMBL" id="RAK18503.1"/>
    </source>
</evidence>
<organism evidence="1 2">
    <name type="scientific">Salipiger aestuarii</name>
    <dbReference type="NCBI Taxonomy" id="568098"/>
    <lineage>
        <taxon>Bacteria</taxon>
        <taxon>Pseudomonadati</taxon>
        <taxon>Pseudomonadota</taxon>
        <taxon>Alphaproteobacteria</taxon>
        <taxon>Rhodobacterales</taxon>
        <taxon>Roseobacteraceae</taxon>
        <taxon>Salipiger</taxon>
    </lineage>
</organism>
<comment type="caution">
    <text evidence="1">The sequence shown here is derived from an EMBL/GenBank/DDBJ whole genome shotgun (WGS) entry which is preliminary data.</text>
</comment>
<keyword evidence="2" id="KW-1185">Reference proteome</keyword>